<name>A0AAW2LLP5_9LAMI</name>
<dbReference type="PANTHER" id="PTHR31301:SF67">
    <property type="entry name" value="LOB DOMAIN-CONTAINING PROTEIN 22"/>
    <property type="match status" value="1"/>
</dbReference>
<reference evidence="4" key="1">
    <citation type="submission" date="2020-06" db="EMBL/GenBank/DDBJ databases">
        <authorList>
            <person name="Li T."/>
            <person name="Hu X."/>
            <person name="Zhang T."/>
            <person name="Song X."/>
            <person name="Zhang H."/>
            <person name="Dai N."/>
            <person name="Sheng W."/>
            <person name="Hou X."/>
            <person name="Wei L."/>
        </authorList>
    </citation>
    <scope>NUCLEOTIDE SEQUENCE</scope>
    <source>
        <strain evidence="4">G01</strain>
        <tissue evidence="4">Leaf</tissue>
    </source>
</reference>
<dbReference type="PANTHER" id="PTHR31301">
    <property type="entry name" value="LOB DOMAIN-CONTAINING PROTEIN 4-RELATED"/>
    <property type="match status" value="1"/>
</dbReference>
<feature type="domain" description="LOB" evidence="3">
    <location>
        <begin position="129"/>
        <end position="230"/>
    </location>
</feature>
<protein>
    <submittedName>
        <fullName evidence="4">LOB domain-containing protein 22</fullName>
    </submittedName>
</protein>
<evidence type="ECO:0000313" key="4">
    <source>
        <dbReference type="EMBL" id="KAL0319392.1"/>
    </source>
</evidence>
<feature type="compositionally biased region" description="Basic and acidic residues" evidence="2">
    <location>
        <begin position="1"/>
        <end position="14"/>
    </location>
</feature>
<feature type="region of interest" description="Disordered" evidence="2">
    <location>
        <begin position="1"/>
        <end position="42"/>
    </location>
</feature>
<accession>A0AAW2LLP5</accession>
<evidence type="ECO:0000256" key="2">
    <source>
        <dbReference type="SAM" id="MobiDB-lite"/>
    </source>
</evidence>
<dbReference type="PROSITE" id="PS50891">
    <property type="entry name" value="LOB"/>
    <property type="match status" value="1"/>
</dbReference>
<gene>
    <name evidence="4" type="ORF">Sangu_2095400</name>
</gene>
<evidence type="ECO:0000259" key="3">
    <source>
        <dbReference type="PROSITE" id="PS50891"/>
    </source>
</evidence>
<sequence length="418" mass="46364">MEHFGGGKLVDDPQHTVPVTQLHPPIRTIYSSNSSNSSTTTTTVSTTIQSAAAAAFQQPQQQATQHSLSPSLSALHVGELNTQFEKCQQLLNSIAGTIKAKSTTVEGQKHKLEETENLLAQRSHGSTTQACAACKYQRRKCASDCILAPYFPHDRQRQFLNAHRLFGVSNIVKIVRHLDPPAKDHAMRTIIFQSDARAADPVGGCHRIIRDLEQRISLANAELEIVLHHLALCRAAATQQQVVPAPDGGDSYDEKWTVPYVAEDEAVTVDDVNSWGCMPGNVHANAESTSSSFPHHNNNSDHHHMRKLSVEECNNDVLPILDHLTCGDDVREEEFKFDHDGNIVPRSVLQHNHMFLDLNYTNSQLALIIQLDIYCSSNGILTEEKGTFKEDDDCFSYVQDHHDLKAAATFFSLTNCDI</sequence>
<reference evidence="4" key="2">
    <citation type="journal article" date="2024" name="Plant">
        <title>Genomic evolution and insights into agronomic trait innovations of Sesamum species.</title>
        <authorList>
            <person name="Miao H."/>
            <person name="Wang L."/>
            <person name="Qu L."/>
            <person name="Liu H."/>
            <person name="Sun Y."/>
            <person name="Le M."/>
            <person name="Wang Q."/>
            <person name="Wei S."/>
            <person name="Zheng Y."/>
            <person name="Lin W."/>
            <person name="Duan Y."/>
            <person name="Cao H."/>
            <person name="Xiong S."/>
            <person name="Wang X."/>
            <person name="Wei L."/>
            <person name="Li C."/>
            <person name="Ma Q."/>
            <person name="Ju M."/>
            <person name="Zhao R."/>
            <person name="Li G."/>
            <person name="Mu C."/>
            <person name="Tian Q."/>
            <person name="Mei H."/>
            <person name="Zhang T."/>
            <person name="Gao T."/>
            <person name="Zhang H."/>
        </authorList>
    </citation>
    <scope>NUCLEOTIDE SEQUENCE</scope>
    <source>
        <strain evidence="4">G01</strain>
    </source>
</reference>
<dbReference type="InterPro" id="IPR004883">
    <property type="entry name" value="LOB"/>
</dbReference>
<comment type="caution">
    <text evidence="4">The sequence shown here is derived from an EMBL/GenBank/DDBJ whole genome shotgun (WGS) entry which is preliminary data.</text>
</comment>
<evidence type="ECO:0000256" key="1">
    <source>
        <dbReference type="ARBA" id="ARBA00005474"/>
    </source>
</evidence>
<proteinExistence type="inferred from homology"/>
<dbReference type="Pfam" id="PF03195">
    <property type="entry name" value="LOB"/>
    <property type="match status" value="1"/>
</dbReference>
<organism evidence="4">
    <name type="scientific">Sesamum angustifolium</name>
    <dbReference type="NCBI Taxonomy" id="2727405"/>
    <lineage>
        <taxon>Eukaryota</taxon>
        <taxon>Viridiplantae</taxon>
        <taxon>Streptophyta</taxon>
        <taxon>Embryophyta</taxon>
        <taxon>Tracheophyta</taxon>
        <taxon>Spermatophyta</taxon>
        <taxon>Magnoliopsida</taxon>
        <taxon>eudicotyledons</taxon>
        <taxon>Gunneridae</taxon>
        <taxon>Pentapetalae</taxon>
        <taxon>asterids</taxon>
        <taxon>lamiids</taxon>
        <taxon>Lamiales</taxon>
        <taxon>Pedaliaceae</taxon>
        <taxon>Sesamum</taxon>
    </lineage>
</organism>
<dbReference type="AlphaFoldDB" id="A0AAW2LLP5"/>
<comment type="similarity">
    <text evidence="1">Belongs to the LOB domain-containing protein family.</text>
</comment>
<feature type="compositionally biased region" description="Low complexity" evidence="2">
    <location>
        <begin position="31"/>
        <end position="42"/>
    </location>
</feature>
<dbReference type="EMBL" id="JACGWK010000013">
    <property type="protein sequence ID" value="KAL0319392.1"/>
    <property type="molecule type" value="Genomic_DNA"/>
</dbReference>